<dbReference type="EMBL" id="LJIW01000001">
    <property type="protein sequence ID" value="PNG94785.1"/>
    <property type="molecule type" value="Genomic_DNA"/>
</dbReference>
<dbReference type="AlphaFoldDB" id="A0A291SHJ0"/>
<evidence type="ECO:0000313" key="2">
    <source>
        <dbReference type="EMBL" id="PNG94785.1"/>
    </source>
</evidence>
<dbReference type="Proteomes" id="UP000536624">
    <property type="component" value="Unassembled WGS sequence"/>
</dbReference>
<accession>A0A291SHJ0</accession>
<dbReference type="NCBIfam" id="TIGR03898">
    <property type="entry name" value="lanti_MRSA_kill"/>
    <property type="match status" value="1"/>
</dbReference>
<dbReference type="GeneID" id="303178643"/>
<dbReference type="RefSeq" id="WP_079152910.1">
    <property type="nucleotide sequence ID" value="NZ_BAAAHF010000007.1"/>
</dbReference>
<dbReference type="EMBL" id="JAALLH010000001">
    <property type="protein sequence ID" value="NIY62803.1"/>
    <property type="molecule type" value="Genomic_DNA"/>
</dbReference>
<evidence type="ECO:0000313" key="3">
    <source>
        <dbReference type="Proteomes" id="UP000236520"/>
    </source>
</evidence>
<name>A0A291SHJ0_STRMQ</name>
<organism evidence="1 4">
    <name type="scientific">Streptomyces malaysiensis</name>
    <dbReference type="NCBI Taxonomy" id="92644"/>
    <lineage>
        <taxon>Bacteria</taxon>
        <taxon>Bacillati</taxon>
        <taxon>Actinomycetota</taxon>
        <taxon>Actinomycetes</taxon>
        <taxon>Kitasatosporales</taxon>
        <taxon>Streptomycetaceae</taxon>
        <taxon>Streptomyces</taxon>
        <taxon>Streptomyces violaceusniger group</taxon>
    </lineage>
</organism>
<evidence type="ECO:0000313" key="4">
    <source>
        <dbReference type="Proteomes" id="UP000536624"/>
    </source>
</evidence>
<proteinExistence type="predicted"/>
<dbReference type="KEGG" id="smal:SMALA_0072"/>
<sequence>MNTTVTAWKNAMYREGLAVEPAHPAGAVDLSADLPDETGTGAAETLSTQPFFDCCG</sequence>
<protein>
    <submittedName>
        <fullName evidence="1">Uncharacterized protein</fullName>
    </submittedName>
</protein>
<keyword evidence="3" id="KW-1185">Reference proteome</keyword>
<dbReference type="InterPro" id="IPR027635">
    <property type="entry name" value="Lantibiotic2_lead_pep_dom"/>
</dbReference>
<gene>
    <name evidence="1" type="ORF">SMALB_0723</name>
    <name evidence="2" type="ORF">SMF913_10810</name>
</gene>
<dbReference type="Proteomes" id="UP000236520">
    <property type="component" value="Unassembled WGS sequence"/>
</dbReference>
<reference evidence="2 3" key="1">
    <citation type="submission" date="2015-09" db="EMBL/GenBank/DDBJ databases">
        <title>Genome sequence, genome mining and natural product profiling of a biocontrol bacterium Streptomyces malaysiensis F913.</title>
        <authorList>
            <person name="Xu Y."/>
            <person name="Wei J."/>
            <person name="Xie J."/>
            <person name="Li T."/>
            <person name="Zhou Z."/>
        </authorList>
    </citation>
    <scope>NUCLEOTIDE SEQUENCE [LARGE SCALE GENOMIC DNA]</scope>
    <source>
        <strain evidence="2 3">F913</strain>
    </source>
</reference>
<reference evidence="1 4" key="2">
    <citation type="submission" date="2020-02" db="EMBL/GenBank/DDBJ databases">
        <title>Streptomyces malaysiensis DSM14702 (JHCC583434, PFL_A843) Genome sequencing and assembly.</title>
        <authorList>
            <person name="Samborskyy M."/>
        </authorList>
    </citation>
    <scope>NUCLEOTIDE SEQUENCE [LARGE SCALE GENOMIC DNA]</scope>
    <source>
        <strain evidence="1 4">DSM 14702</strain>
    </source>
</reference>
<comment type="caution">
    <text evidence="1">The sequence shown here is derived from an EMBL/GenBank/DDBJ whole genome shotgun (WGS) entry which is preliminary data.</text>
</comment>
<dbReference type="GO" id="GO:0042742">
    <property type="term" value="P:defense response to bacterium"/>
    <property type="evidence" value="ECO:0007669"/>
    <property type="project" value="InterPro"/>
</dbReference>
<evidence type="ECO:0000313" key="1">
    <source>
        <dbReference type="EMBL" id="NIY62803.1"/>
    </source>
</evidence>